<reference evidence="1 2" key="1">
    <citation type="journal article" date="2023" name="J Bioinform Genom">
        <title>Complete genome sequence of the bacterium Pseudomonas shirazica hy376 from natural waters of algiers.</title>
        <authorList>
            <person name="Haffaressas Y."/>
            <person name="Seghouani N."/>
            <person name="Arzamasceva V.O."/>
            <person name="Tepeeva A.N."/>
            <person name="Vasilenko O.V."/>
        </authorList>
    </citation>
    <scope>NUCLEOTIDE SEQUENCE [LARGE SCALE GENOMIC DNA]</scope>
    <source>
        <strain evidence="1 2">HY376</strain>
    </source>
</reference>
<proteinExistence type="predicted"/>
<dbReference type="Proteomes" id="UP001258940">
    <property type="component" value="Chromosome"/>
</dbReference>
<dbReference type="RefSeq" id="WP_309672395.1">
    <property type="nucleotide sequence ID" value="NZ_CP127845.1"/>
</dbReference>
<organism evidence="1 2">
    <name type="scientific">Pseudomonas shirazica</name>
    <dbReference type="NCBI Taxonomy" id="1940636"/>
    <lineage>
        <taxon>Bacteria</taxon>
        <taxon>Pseudomonadati</taxon>
        <taxon>Pseudomonadota</taxon>
        <taxon>Gammaproteobacteria</taxon>
        <taxon>Pseudomonadales</taxon>
        <taxon>Pseudomonadaceae</taxon>
        <taxon>Pseudomonas</taxon>
    </lineage>
</organism>
<protein>
    <submittedName>
        <fullName evidence="1">Uncharacterized protein</fullName>
    </submittedName>
</protein>
<accession>A0ABY9SQK9</accession>
<dbReference type="EMBL" id="CP127845">
    <property type="protein sequence ID" value="WMY85793.1"/>
    <property type="molecule type" value="Genomic_DNA"/>
</dbReference>
<evidence type="ECO:0000313" key="2">
    <source>
        <dbReference type="Proteomes" id="UP001258940"/>
    </source>
</evidence>
<sequence>MFLTHVMDANSSTPLSCAGRSSLLCGPPATYPFGRIWRQPVPVSFFWKETGTSNTAAALIAHGFAAFPLVTIGVTNADVTSNSHVDDGAADQGMDYT</sequence>
<name>A0ABY9SQK9_9PSED</name>
<keyword evidence="2" id="KW-1185">Reference proteome</keyword>
<gene>
    <name evidence="1" type="ORF">QR297_02560</name>
</gene>
<evidence type="ECO:0000313" key="1">
    <source>
        <dbReference type="EMBL" id="WMY85793.1"/>
    </source>
</evidence>